<sequence length="364" mass="41882">MSTIKKKPLEEEQQEEKAKVVEVQPFISAKSNQLAYRRDIANICSVVGNVDECTRDNLDRIMKELKIIDATTTEEELKHVEKEYKHCLIGENVYSAKKLEAKLVDSVTLRRNRKFNVFVNGKLIIARANEKAAIEQHEEEPEPVKCSSTMQKETYERLLASKPAIVAEPETTQEPTTGLISRGSKFILQKSHRAQEISQMSLEERDHFLTKLRDETVHKLEVALKEEEEKEMHIKPHNLGALPQFYEQLPAEVKQRATPTKKVIEEQYKPKTTSYAEFLQKKDKIFNTETKVAGVEERVKRLRLARIERNELQEALDPRALPAELKNLKKKAHKKKAHKKPAPETKTEEIVEGCTDEIDDILGI</sequence>
<name>A0A1J4KRX4_9EUKA</name>
<reference evidence="2" key="1">
    <citation type="submission" date="2016-10" db="EMBL/GenBank/DDBJ databases">
        <authorList>
            <person name="Benchimol M."/>
            <person name="Almeida L.G."/>
            <person name="Vasconcelos A.T."/>
            <person name="Perreira-Neves A."/>
            <person name="Rosa I.A."/>
            <person name="Tasca T."/>
            <person name="Bogo M.R."/>
            <person name="de Souza W."/>
        </authorList>
    </citation>
    <scope>NUCLEOTIDE SEQUENCE [LARGE SCALE GENOMIC DNA]</scope>
    <source>
        <strain evidence="2">K</strain>
    </source>
</reference>
<evidence type="ECO:0000256" key="1">
    <source>
        <dbReference type="SAM" id="MobiDB-lite"/>
    </source>
</evidence>
<accession>A0A1J4KRX4</accession>
<dbReference type="Proteomes" id="UP000179807">
    <property type="component" value="Unassembled WGS sequence"/>
</dbReference>
<dbReference type="GeneID" id="94849370"/>
<keyword evidence="3" id="KW-1185">Reference proteome</keyword>
<protein>
    <submittedName>
        <fullName evidence="2">Uncharacterized protein</fullName>
    </submittedName>
</protein>
<dbReference type="RefSeq" id="XP_068367177.1">
    <property type="nucleotide sequence ID" value="XM_068514666.1"/>
</dbReference>
<gene>
    <name evidence="2" type="ORF">TRFO_43182</name>
</gene>
<dbReference type="VEuPathDB" id="TrichDB:TRFO_43182"/>
<evidence type="ECO:0000313" key="2">
    <source>
        <dbReference type="EMBL" id="OHT14041.1"/>
    </source>
</evidence>
<feature type="region of interest" description="Disordered" evidence="1">
    <location>
        <begin position="328"/>
        <end position="348"/>
    </location>
</feature>
<dbReference type="EMBL" id="MLAK01000430">
    <property type="protein sequence ID" value="OHT14041.1"/>
    <property type="molecule type" value="Genomic_DNA"/>
</dbReference>
<dbReference type="OrthoDB" id="10611223at2759"/>
<comment type="caution">
    <text evidence="2">The sequence shown here is derived from an EMBL/GenBank/DDBJ whole genome shotgun (WGS) entry which is preliminary data.</text>
</comment>
<feature type="compositionally biased region" description="Basic residues" evidence="1">
    <location>
        <begin position="328"/>
        <end position="340"/>
    </location>
</feature>
<proteinExistence type="predicted"/>
<dbReference type="AlphaFoldDB" id="A0A1J4KRX4"/>
<organism evidence="2 3">
    <name type="scientific">Tritrichomonas foetus</name>
    <dbReference type="NCBI Taxonomy" id="1144522"/>
    <lineage>
        <taxon>Eukaryota</taxon>
        <taxon>Metamonada</taxon>
        <taxon>Parabasalia</taxon>
        <taxon>Tritrichomonadida</taxon>
        <taxon>Tritrichomonadidae</taxon>
        <taxon>Tritrichomonas</taxon>
    </lineage>
</organism>
<evidence type="ECO:0000313" key="3">
    <source>
        <dbReference type="Proteomes" id="UP000179807"/>
    </source>
</evidence>